<protein>
    <submittedName>
        <fullName evidence="1">Uncharacterized protein</fullName>
    </submittedName>
</protein>
<name>A0A9Q6PW86_PISSA</name>
<evidence type="ECO:0000313" key="2">
    <source>
        <dbReference type="Proteomes" id="UP000422232"/>
    </source>
</evidence>
<gene>
    <name evidence="1" type="ORF">Psal009_03121</name>
</gene>
<dbReference type="GeneID" id="66739754"/>
<dbReference type="RefSeq" id="WP_129556663.1">
    <property type="nucleotide sequence ID" value="NZ_CP033937.1"/>
</dbReference>
<organism evidence="1 2">
    <name type="scientific">Piscirickettsia salmonis</name>
    <dbReference type="NCBI Taxonomy" id="1238"/>
    <lineage>
        <taxon>Bacteria</taxon>
        <taxon>Pseudomonadati</taxon>
        <taxon>Pseudomonadota</taxon>
        <taxon>Gammaproteobacteria</taxon>
        <taxon>Thiotrichales</taxon>
        <taxon>Piscirickettsiaceae</taxon>
        <taxon>Piscirickettsia</taxon>
    </lineage>
</organism>
<keyword evidence="2" id="KW-1185">Reference proteome</keyword>
<evidence type="ECO:0000313" key="1">
    <source>
        <dbReference type="EMBL" id="QGO07182.1"/>
    </source>
</evidence>
<dbReference type="AlphaFoldDB" id="A0A9Q6PW86"/>
<dbReference type="EMBL" id="CP038908">
    <property type="protein sequence ID" value="QGO07182.1"/>
    <property type="molecule type" value="Genomic_DNA"/>
</dbReference>
<proteinExistence type="predicted"/>
<dbReference type="Proteomes" id="UP000422232">
    <property type="component" value="Chromosome"/>
</dbReference>
<reference evidence="1 2" key="1">
    <citation type="submission" date="2019-04" db="EMBL/GenBank/DDBJ databases">
        <title>Complete genome sequencing of Piscirickettsia salmonis strain Psal-009.</title>
        <authorList>
            <person name="Schober I."/>
            <person name="Bunk B."/>
            <person name="Sproer C."/>
            <person name="Carril G.P."/>
            <person name="Riedel T."/>
            <person name="Flores-Herrera P.A."/>
            <person name="Nourdin-Galindo G."/>
            <person name="Marshall S.H."/>
            <person name="Overmann J."/>
        </authorList>
    </citation>
    <scope>NUCLEOTIDE SEQUENCE [LARGE SCALE GENOMIC DNA]</scope>
    <source>
        <strain evidence="1 2">Psal-009</strain>
    </source>
</reference>
<sequence length="121" mass="13654">MSFIRVEPPKAKFLNRSIIILAVGACALLLVFAFISALQPPVQQVHGYTITTRPIHTEPETNIGQLPNYTEAKRINELLNRHRSPIGRAPAWAHWLELQLQQMTGTQQQMMDQAQSLVLAE</sequence>
<accession>A0A9Q6PW86</accession>